<feature type="region of interest" description="Disordered" evidence="1">
    <location>
        <begin position="79"/>
        <end position="122"/>
    </location>
</feature>
<reference evidence="2" key="1">
    <citation type="submission" date="2023-04" db="EMBL/GenBank/DDBJ databases">
        <title>Black Yeasts Isolated from many extreme environments.</title>
        <authorList>
            <person name="Coleine C."/>
            <person name="Stajich J.E."/>
            <person name="Selbmann L."/>
        </authorList>
    </citation>
    <scope>NUCLEOTIDE SEQUENCE</scope>
    <source>
        <strain evidence="2">CCFEE 5312</strain>
    </source>
</reference>
<proteinExistence type="predicted"/>
<dbReference type="Proteomes" id="UP001271007">
    <property type="component" value="Unassembled WGS sequence"/>
</dbReference>
<organism evidence="2 3">
    <name type="scientific">Extremus antarcticus</name>
    <dbReference type="NCBI Taxonomy" id="702011"/>
    <lineage>
        <taxon>Eukaryota</taxon>
        <taxon>Fungi</taxon>
        <taxon>Dikarya</taxon>
        <taxon>Ascomycota</taxon>
        <taxon>Pezizomycotina</taxon>
        <taxon>Dothideomycetes</taxon>
        <taxon>Dothideomycetidae</taxon>
        <taxon>Mycosphaerellales</taxon>
        <taxon>Extremaceae</taxon>
        <taxon>Extremus</taxon>
    </lineage>
</organism>
<comment type="caution">
    <text evidence="2">The sequence shown here is derived from an EMBL/GenBank/DDBJ whole genome shotgun (WGS) entry which is preliminary data.</text>
</comment>
<sequence>MSRSVHMPYPPPQSAYQYGYAPQQAANIQCPQTQSPYAQYYAQQHYAPPAVIQQHYAQNNAAYLQQAAYLKCQRRLMSEQKDSQKDQARDEAEEEEDDQEQEEPSPSSSSTLSPGSTATAPDTRSTWVCLQLPCSERRIWFHRKADLDRHVRTYHEAHITPKFDCGHPVCRRKGDQGFTRKDKMLEHEREVHGMRAEGSERRRSGTGRT</sequence>
<dbReference type="EMBL" id="JAWDJX010000011">
    <property type="protein sequence ID" value="KAK3054702.1"/>
    <property type="molecule type" value="Genomic_DNA"/>
</dbReference>
<gene>
    <name evidence="2" type="ORF">LTR09_004431</name>
</gene>
<evidence type="ECO:0000256" key="1">
    <source>
        <dbReference type="SAM" id="MobiDB-lite"/>
    </source>
</evidence>
<feature type="compositionally biased region" description="Acidic residues" evidence="1">
    <location>
        <begin position="91"/>
        <end position="103"/>
    </location>
</feature>
<accession>A0AAJ0DIR1</accession>
<evidence type="ECO:0000313" key="3">
    <source>
        <dbReference type="Proteomes" id="UP001271007"/>
    </source>
</evidence>
<dbReference type="AlphaFoldDB" id="A0AAJ0DIR1"/>
<feature type="compositionally biased region" description="Low complexity" evidence="1">
    <location>
        <begin position="104"/>
        <end position="121"/>
    </location>
</feature>
<keyword evidence="3" id="KW-1185">Reference proteome</keyword>
<name>A0AAJ0DIR1_9PEZI</name>
<protein>
    <recommendedName>
        <fullName evidence="4">C2H2-type domain-containing protein</fullName>
    </recommendedName>
</protein>
<evidence type="ECO:0000313" key="2">
    <source>
        <dbReference type="EMBL" id="KAK3054702.1"/>
    </source>
</evidence>
<feature type="compositionally biased region" description="Basic and acidic residues" evidence="1">
    <location>
        <begin position="79"/>
        <end position="90"/>
    </location>
</feature>
<evidence type="ECO:0008006" key="4">
    <source>
        <dbReference type="Google" id="ProtNLM"/>
    </source>
</evidence>